<dbReference type="GO" id="GO:0003700">
    <property type="term" value="F:DNA-binding transcription factor activity"/>
    <property type="evidence" value="ECO:0007669"/>
    <property type="project" value="UniProtKB-UniRule"/>
</dbReference>
<dbReference type="GO" id="GO:0009295">
    <property type="term" value="C:nucleoid"/>
    <property type="evidence" value="ECO:0007669"/>
    <property type="project" value="UniProtKB-SubCell"/>
</dbReference>
<name>A0A449B1F3_9BACT</name>
<dbReference type="AlphaFoldDB" id="A0A449B1F3"/>
<dbReference type="CDD" id="cd16321">
    <property type="entry name" value="MraZ_C"/>
    <property type="match status" value="1"/>
</dbReference>
<protein>
    <recommendedName>
        <fullName evidence="1 7">Transcriptional regulator MraZ</fullName>
    </recommendedName>
</protein>
<comment type="subunit">
    <text evidence="7">Forms oligomers.</text>
</comment>
<dbReference type="Pfam" id="PF02381">
    <property type="entry name" value="MraZ"/>
    <property type="match status" value="2"/>
</dbReference>
<organism evidence="9 10">
    <name type="scientific">Mycoplasmopsis citelli</name>
    <dbReference type="NCBI Taxonomy" id="171281"/>
    <lineage>
        <taxon>Bacteria</taxon>
        <taxon>Bacillati</taxon>
        <taxon>Mycoplasmatota</taxon>
        <taxon>Mycoplasmoidales</taxon>
        <taxon>Metamycoplasmataceae</taxon>
        <taxon>Mycoplasmopsis</taxon>
    </lineage>
</organism>
<accession>A0A449B1F3</accession>
<proteinExistence type="inferred from homology"/>
<evidence type="ECO:0000256" key="2">
    <source>
        <dbReference type="ARBA" id="ARBA00022490"/>
    </source>
</evidence>
<dbReference type="GO" id="GO:0005737">
    <property type="term" value="C:cytoplasm"/>
    <property type="evidence" value="ECO:0007669"/>
    <property type="project" value="UniProtKB-UniRule"/>
</dbReference>
<feature type="domain" description="SpoVT-AbrB" evidence="8">
    <location>
        <begin position="4"/>
        <end position="46"/>
    </location>
</feature>
<dbReference type="HAMAP" id="MF_01008">
    <property type="entry name" value="MraZ"/>
    <property type="match status" value="1"/>
</dbReference>
<evidence type="ECO:0000256" key="1">
    <source>
        <dbReference type="ARBA" id="ARBA00013860"/>
    </source>
</evidence>
<keyword evidence="9" id="KW-0132">Cell division</keyword>
<evidence type="ECO:0000256" key="6">
    <source>
        <dbReference type="ARBA" id="ARBA00023163"/>
    </source>
</evidence>
<evidence type="ECO:0000256" key="5">
    <source>
        <dbReference type="ARBA" id="ARBA00023125"/>
    </source>
</evidence>
<dbReference type="Proteomes" id="UP000290985">
    <property type="component" value="Chromosome"/>
</dbReference>
<dbReference type="Gene3D" id="3.40.1550.20">
    <property type="entry name" value="Transcriptional regulator MraZ domain"/>
    <property type="match status" value="1"/>
</dbReference>
<dbReference type="InterPro" id="IPR020603">
    <property type="entry name" value="MraZ_dom"/>
</dbReference>
<dbReference type="InterPro" id="IPR035644">
    <property type="entry name" value="MraZ_C"/>
</dbReference>
<keyword evidence="9" id="KW-0131">Cell cycle</keyword>
<dbReference type="RefSeq" id="WP_129725229.1">
    <property type="nucleotide sequence ID" value="NZ_LR215036.1"/>
</dbReference>
<keyword evidence="4 7" id="KW-0805">Transcription regulation</keyword>
<dbReference type="InterPro" id="IPR035642">
    <property type="entry name" value="MraZ_N"/>
</dbReference>
<dbReference type="CDD" id="cd16320">
    <property type="entry name" value="MraZ_N"/>
    <property type="match status" value="1"/>
</dbReference>
<dbReference type="SUPFAM" id="SSF89447">
    <property type="entry name" value="AbrB/MazE/MraZ-like"/>
    <property type="match status" value="1"/>
</dbReference>
<gene>
    <name evidence="7 9" type="primary">mraZ</name>
    <name evidence="9" type="ORF">NCTC10181_00230</name>
</gene>
<sequence length="145" mass="16570">MYGQHTRSVDDKNRVALPAVYKENLGSSFFITLGFDNNFELRSVENFRLYTQKLQSKSQFNSKVRHLTRIIMSNAVEVNLDKQGRISLPKFVIDKLSIQKEVVFVGTGSIIELWSKEAFVAFENNFQDGDLAALAEEISNMKDNE</sequence>
<dbReference type="OrthoDB" id="9807753at2"/>
<evidence type="ECO:0000313" key="9">
    <source>
        <dbReference type="EMBL" id="VEU74393.1"/>
    </source>
</evidence>
<dbReference type="InterPro" id="IPR038619">
    <property type="entry name" value="MraZ_sf"/>
</dbReference>
<dbReference type="KEGG" id="mcit:NCTC10181_00230"/>
<keyword evidence="2 7" id="KW-0963">Cytoplasm</keyword>
<dbReference type="GO" id="GO:2000143">
    <property type="term" value="P:negative regulation of DNA-templated transcription initiation"/>
    <property type="evidence" value="ECO:0007669"/>
    <property type="project" value="TreeGrafter"/>
</dbReference>
<keyword evidence="6 7" id="KW-0804">Transcription</keyword>
<keyword evidence="3" id="KW-0677">Repeat</keyword>
<dbReference type="GO" id="GO:0051301">
    <property type="term" value="P:cell division"/>
    <property type="evidence" value="ECO:0007669"/>
    <property type="project" value="UniProtKB-KW"/>
</dbReference>
<keyword evidence="5 7" id="KW-0238">DNA-binding</keyword>
<evidence type="ECO:0000256" key="4">
    <source>
        <dbReference type="ARBA" id="ARBA00023015"/>
    </source>
</evidence>
<keyword evidence="10" id="KW-1185">Reference proteome</keyword>
<reference evidence="9 10" key="1">
    <citation type="submission" date="2019-01" db="EMBL/GenBank/DDBJ databases">
        <authorList>
            <consortium name="Pathogen Informatics"/>
        </authorList>
    </citation>
    <scope>NUCLEOTIDE SEQUENCE [LARGE SCALE GENOMIC DNA]</scope>
    <source>
        <strain evidence="9 10">NCTC10181</strain>
    </source>
</reference>
<dbReference type="EMBL" id="LR215036">
    <property type="protein sequence ID" value="VEU74393.1"/>
    <property type="molecule type" value="Genomic_DNA"/>
</dbReference>
<feature type="domain" description="SpoVT-AbrB" evidence="8">
    <location>
        <begin position="75"/>
        <end position="118"/>
    </location>
</feature>
<evidence type="ECO:0000256" key="3">
    <source>
        <dbReference type="ARBA" id="ARBA00022737"/>
    </source>
</evidence>
<comment type="similarity">
    <text evidence="7">Belongs to the MraZ family.</text>
</comment>
<evidence type="ECO:0000259" key="8">
    <source>
        <dbReference type="PROSITE" id="PS51740"/>
    </source>
</evidence>
<dbReference type="PANTHER" id="PTHR34701:SF1">
    <property type="entry name" value="TRANSCRIPTIONAL REGULATOR MRAZ"/>
    <property type="match status" value="1"/>
</dbReference>
<dbReference type="GO" id="GO:0000976">
    <property type="term" value="F:transcription cis-regulatory region binding"/>
    <property type="evidence" value="ECO:0007669"/>
    <property type="project" value="TreeGrafter"/>
</dbReference>
<dbReference type="NCBIfam" id="TIGR00242">
    <property type="entry name" value="division/cell wall cluster transcriptional repressor MraZ"/>
    <property type="match status" value="1"/>
</dbReference>
<dbReference type="PROSITE" id="PS51740">
    <property type="entry name" value="SPOVT_ABRB"/>
    <property type="match status" value="2"/>
</dbReference>
<comment type="subcellular location">
    <subcellularLocation>
        <location evidence="7">Cytoplasm</location>
        <location evidence="7">Nucleoid</location>
    </subcellularLocation>
</comment>
<dbReference type="InterPro" id="IPR037914">
    <property type="entry name" value="SpoVT-AbrB_sf"/>
</dbReference>
<evidence type="ECO:0000313" key="10">
    <source>
        <dbReference type="Proteomes" id="UP000290985"/>
    </source>
</evidence>
<dbReference type="PANTHER" id="PTHR34701">
    <property type="entry name" value="TRANSCRIPTIONAL REGULATOR MRAZ"/>
    <property type="match status" value="1"/>
</dbReference>
<evidence type="ECO:0000256" key="7">
    <source>
        <dbReference type="HAMAP-Rule" id="MF_01008"/>
    </source>
</evidence>
<dbReference type="InterPro" id="IPR003444">
    <property type="entry name" value="MraZ"/>
</dbReference>
<dbReference type="InterPro" id="IPR007159">
    <property type="entry name" value="SpoVT-AbrB_dom"/>
</dbReference>